<dbReference type="Proteomes" id="UP000711996">
    <property type="component" value="Unassembled WGS sequence"/>
</dbReference>
<feature type="region of interest" description="Disordered" evidence="1">
    <location>
        <begin position="1"/>
        <end position="99"/>
    </location>
</feature>
<comment type="caution">
    <text evidence="2">The sequence shown here is derived from an EMBL/GenBank/DDBJ whole genome shotgun (WGS) entry which is preliminary data.</text>
</comment>
<dbReference type="EMBL" id="QPMT01000037">
    <property type="protein sequence ID" value="KAF4853097.1"/>
    <property type="molecule type" value="Genomic_DNA"/>
</dbReference>
<gene>
    <name evidence="2" type="ORF">CGCSCA2_v010098</name>
</gene>
<dbReference type="AlphaFoldDB" id="A0A9P5ELG6"/>
<feature type="compositionally biased region" description="Acidic residues" evidence="1">
    <location>
        <begin position="509"/>
        <end position="531"/>
    </location>
</feature>
<feature type="region of interest" description="Disordered" evidence="1">
    <location>
        <begin position="304"/>
        <end position="328"/>
    </location>
</feature>
<dbReference type="OrthoDB" id="5413827at2759"/>
<evidence type="ECO:0000256" key="1">
    <source>
        <dbReference type="SAM" id="MobiDB-lite"/>
    </source>
</evidence>
<feature type="compositionally biased region" description="Low complexity" evidence="1">
    <location>
        <begin position="20"/>
        <end position="32"/>
    </location>
</feature>
<sequence>MAPGKKSKSSSSEKKRFVTSGSSKSAPTGSSKSKSKSSKGKERAPAEKPPKRQIPDAVLKYAQKRGFELAETDSDDDGMRKPPQKRRKAAKKKTWDDFTEREMPIPRDYGAAFAAKSTAHYTWGAPMTFTPPPFKAPEPKKAVAATNAQGKGKGKKKAKGATPFLDESDDNDIYGPPSPDPTPTKLKHDSVIDLTDQDMPTGKIWFMKFPPEIRDRIYGYVLVADNPVQVRQGWSTLYPRNRPCLDTAILRTSHEIWKEAIDIFYGGNKFLYLLRETAPARVSEVGDGEDEIVVQHPLAPMEEYSSDYDADDDADDDEYNDDMPLPGASKNPHVEIDIHRYGHKFRHIKILAEPNRTEKGYLLSMANAISVFRNLKPIKCRIHTIEIEITPSRDRETGDLTFLNFFEKTSEVMKALRGLPCQFIEIIVNISDRQEQKRIRVNMKYAAKVRRARRGEDDPWKGDLQMENYRINAAGEAQAQLDNIPKSIRAFWDGPKDKHKAQGPAMLGEGDEDDDEEEDEDDDMLWGQDYD</sequence>
<feature type="compositionally biased region" description="Basic and acidic residues" evidence="1">
    <location>
        <begin position="39"/>
        <end position="54"/>
    </location>
</feature>
<reference evidence="2" key="1">
    <citation type="submission" date="2019-06" db="EMBL/GenBank/DDBJ databases">
        <authorList>
            <person name="Gan P."/>
            <person name="Shirasu K."/>
        </authorList>
    </citation>
    <scope>NUCLEOTIDE SEQUENCE [LARGE SCALE GENOMIC DNA]</scope>
    <source>
        <strain evidence="2">CAD2</strain>
    </source>
</reference>
<feature type="compositionally biased region" description="Acidic residues" evidence="1">
    <location>
        <begin position="304"/>
        <end position="321"/>
    </location>
</feature>
<keyword evidence="3" id="KW-1185">Reference proteome</keyword>
<accession>A0A9P5ELG6</accession>
<protein>
    <submittedName>
        <fullName evidence="2">Uncharacterized protein</fullName>
    </submittedName>
</protein>
<organism evidence="2 3">
    <name type="scientific">Colletotrichum siamense</name>
    <name type="common">Anthracnose fungus</name>
    <dbReference type="NCBI Taxonomy" id="690259"/>
    <lineage>
        <taxon>Eukaryota</taxon>
        <taxon>Fungi</taxon>
        <taxon>Dikarya</taxon>
        <taxon>Ascomycota</taxon>
        <taxon>Pezizomycotina</taxon>
        <taxon>Sordariomycetes</taxon>
        <taxon>Hypocreomycetidae</taxon>
        <taxon>Glomerellales</taxon>
        <taxon>Glomerellaceae</taxon>
        <taxon>Colletotrichum</taxon>
        <taxon>Colletotrichum gloeosporioides species complex</taxon>
    </lineage>
</organism>
<proteinExistence type="predicted"/>
<evidence type="ECO:0000313" key="3">
    <source>
        <dbReference type="Proteomes" id="UP000711996"/>
    </source>
</evidence>
<evidence type="ECO:0000313" key="2">
    <source>
        <dbReference type="EMBL" id="KAF4853097.1"/>
    </source>
</evidence>
<feature type="region of interest" description="Disordered" evidence="1">
    <location>
        <begin position="144"/>
        <end position="186"/>
    </location>
</feature>
<name>A0A9P5ELG6_COLSI</name>
<feature type="region of interest" description="Disordered" evidence="1">
    <location>
        <begin position="492"/>
        <end position="531"/>
    </location>
</feature>
<feature type="compositionally biased region" description="Basic residues" evidence="1">
    <location>
        <begin position="82"/>
        <end position="92"/>
    </location>
</feature>